<dbReference type="PROSITE" id="PS00205">
    <property type="entry name" value="TRANSFERRIN_LIKE_1"/>
    <property type="match status" value="1"/>
</dbReference>
<comment type="caution">
    <text evidence="7">The sequence shown here is derived from an EMBL/GenBank/DDBJ whole genome shotgun (WGS) entry which is preliminary data.</text>
</comment>
<evidence type="ECO:0000256" key="2">
    <source>
        <dbReference type="ARBA" id="ARBA00022525"/>
    </source>
</evidence>
<dbReference type="InterPro" id="IPR001156">
    <property type="entry name" value="Transferrin-like_dom"/>
</dbReference>
<feature type="domain" description="Transferrin-like" evidence="6">
    <location>
        <begin position="441"/>
        <end position="778"/>
    </location>
</feature>
<keyword evidence="8" id="KW-1185">Reference proteome</keyword>
<dbReference type="Pfam" id="PF00405">
    <property type="entry name" value="Transferrin"/>
    <property type="match status" value="2"/>
</dbReference>
<name>A0A813P650_9BILA</name>
<reference evidence="7" key="1">
    <citation type="submission" date="2021-02" db="EMBL/GenBank/DDBJ databases">
        <authorList>
            <person name="Nowell W R."/>
        </authorList>
    </citation>
    <scope>NUCLEOTIDE SEQUENCE</scope>
    <source>
        <strain evidence="7">Ploen Becks lab</strain>
    </source>
</reference>
<evidence type="ECO:0000259" key="6">
    <source>
        <dbReference type="PROSITE" id="PS51408"/>
    </source>
</evidence>
<dbReference type="GO" id="GO:0005615">
    <property type="term" value="C:extracellular space"/>
    <property type="evidence" value="ECO:0007669"/>
    <property type="project" value="TreeGrafter"/>
</dbReference>
<dbReference type="FunFam" id="3.40.190.10:FF:000095">
    <property type="entry name" value="Lactotransferrin"/>
    <property type="match status" value="1"/>
</dbReference>
<feature type="chain" id="PRO_5032480374" description="Transferrin-like domain-containing protein" evidence="5">
    <location>
        <begin position="20"/>
        <end position="886"/>
    </location>
</feature>
<evidence type="ECO:0000256" key="3">
    <source>
        <dbReference type="ARBA" id="ARBA00022737"/>
    </source>
</evidence>
<feature type="signal peptide" evidence="5">
    <location>
        <begin position="1"/>
        <end position="19"/>
    </location>
</feature>
<gene>
    <name evidence="7" type="ORF">OXX778_LOCUS3679</name>
</gene>
<keyword evidence="2" id="KW-0964">Secreted</keyword>
<dbReference type="Proteomes" id="UP000663879">
    <property type="component" value="Unassembled WGS sequence"/>
</dbReference>
<keyword evidence="3" id="KW-0677">Repeat</keyword>
<comment type="subcellular location">
    <subcellularLocation>
        <location evidence="1">Secreted</location>
    </subcellularLocation>
</comment>
<protein>
    <recommendedName>
        <fullName evidence="6">Transferrin-like domain-containing protein</fullName>
    </recommendedName>
</protein>
<dbReference type="GO" id="GO:0005769">
    <property type="term" value="C:early endosome"/>
    <property type="evidence" value="ECO:0007669"/>
    <property type="project" value="TreeGrafter"/>
</dbReference>
<feature type="compositionally biased region" description="Basic residues" evidence="4">
    <location>
        <begin position="877"/>
        <end position="886"/>
    </location>
</feature>
<dbReference type="AlphaFoldDB" id="A0A813P650"/>
<dbReference type="OrthoDB" id="9981115at2759"/>
<organism evidence="7 8">
    <name type="scientific">Brachionus calyciflorus</name>
    <dbReference type="NCBI Taxonomy" id="104777"/>
    <lineage>
        <taxon>Eukaryota</taxon>
        <taxon>Metazoa</taxon>
        <taxon>Spiralia</taxon>
        <taxon>Gnathifera</taxon>
        <taxon>Rotifera</taxon>
        <taxon>Eurotatoria</taxon>
        <taxon>Monogononta</taxon>
        <taxon>Pseudotrocha</taxon>
        <taxon>Ploima</taxon>
        <taxon>Brachionidae</taxon>
        <taxon>Brachionus</taxon>
    </lineage>
</organism>
<feature type="region of interest" description="Disordered" evidence="4">
    <location>
        <begin position="862"/>
        <end position="886"/>
    </location>
</feature>
<feature type="domain" description="Transferrin-like" evidence="6">
    <location>
        <begin position="29"/>
        <end position="388"/>
    </location>
</feature>
<dbReference type="PANTHER" id="PTHR11485:SF29">
    <property type="entry name" value="TRANSFERRIN 2"/>
    <property type="match status" value="1"/>
</dbReference>
<dbReference type="PROSITE" id="PS51408">
    <property type="entry name" value="TRANSFERRIN_LIKE_4"/>
    <property type="match status" value="2"/>
</dbReference>
<dbReference type="PANTHER" id="PTHR11485">
    <property type="entry name" value="TRANSFERRIN"/>
    <property type="match status" value="1"/>
</dbReference>
<evidence type="ECO:0000256" key="5">
    <source>
        <dbReference type="SAM" id="SignalP"/>
    </source>
</evidence>
<keyword evidence="5" id="KW-0732">Signal</keyword>
<dbReference type="GO" id="GO:0006826">
    <property type="term" value="P:iron ion transport"/>
    <property type="evidence" value="ECO:0007669"/>
    <property type="project" value="TreeGrafter"/>
</dbReference>
<evidence type="ECO:0000313" key="7">
    <source>
        <dbReference type="EMBL" id="CAF0746482.1"/>
    </source>
</evidence>
<dbReference type="Gene3D" id="3.40.190.10">
    <property type="entry name" value="Periplasmic binding protein-like II"/>
    <property type="match status" value="5"/>
</dbReference>
<dbReference type="SMART" id="SM00094">
    <property type="entry name" value="TR_FER"/>
    <property type="match status" value="2"/>
</dbReference>
<sequence>MRYIIIPLALVVIYGISLSQSAANIKSLGRWCCLNEAEYAKCKDWTVALNKTQINSSVILECILAEDKYDCFKKIFEDKADLMAADAGEVYTAGKYYNLLPITAEMYNGGPNLPSYSDHYSVAVIKRGSGMTLSTLRGSKSCHGGVGTSSGWNMPISTLIEKQLLEIVDCNNHVKAAAKFFDKMCAPDALNIQFNPTGDNPTSSCDLCKGKIGSNFCTNQDPYAGNIGAMYCLIDGGGDVAFVRHTTLQELAALNKSIDINNFELLCPNYVGSPHNSPGATNISPSPTAPITEYKTCNWGIVPGRAILTSSRKALTQRRSYRKFLTESAGLFGGLVQREEMPTTTFAPTTLSYDFFNFNNDQLLFNQTNNQQFDLNQNSSETFESDFKLFDSTNYNARDLIFLDQTMSFNELDDKITYLSFLPEVYRNKILKLYECPLRLVRWCVISNFEKDKCRLMRNAFASRNIKPDLDCVSADSAWECMSMIKNRMADLITLDPADAYRANRYFGLEPLASEDYGTMTEKPVYFSVAVVKRTDLTTNLWNLRTKKACGTGMGDLAGWHVPVNYLIAIKELYVTNCHVPKVAGEYFGRSCMPGAMDYNYNTLKTNPRALCLKCYSKGADYCSRSQREYFYGDTGAFRCLNEGGGDVAFVRHTSVQANTDGRNTDQWARPLRQTDFELLCKDGTRKSVDKFEECHLMKVPSRIVMIGGHRTEIQRSYLWNMLNFAQQLFGSDTDPDFTLFESMKEHPDLIFSDATVQLFPIEENIRDYLGNDVIEIIHKTDPRISNECLEWDIEKTDHENIIKFIDLDSNKVDKTFEKDDLNIIKEEKNTVGIAPTFVRDSIIKKPDEKEPSIFKMISDKIKSQHHSPIRAENKMDHKKITKGSK</sequence>
<dbReference type="InterPro" id="IPR018195">
    <property type="entry name" value="Transferrin_Fe_BS"/>
</dbReference>
<dbReference type="EMBL" id="CAJNOC010000332">
    <property type="protein sequence ID" value="CAF0746482.1"/>
    <property type="molecule type" value="Genomic_DNA"/>
</dbReference>
<dbReference type="GO" id="GO:0055037">
    <property type="term" value="C:recycling endosome"/>
    <property type="evidence" value="ECO:0007669"/>
    <property type="project" value="TreeGrafter"/>
</dbReference>
<evidence type="ECO:0000313" key="8">
    <source>
        <dbReference type="Proteomes" id="UP000663879"/>
    </source>
</evidence>
<evidence type="ECO:0000256" key="1">
    <source>
        <dbReference type="ARBA" id="ARBA00004613"/>
    </source>
</evidence>
<dbReference type="CDD" id="cd13529">
    <property type="entry name" value="PBP2_transferrin"/>
    <property type="match status" value="2"/>
</dbReference>
<evidence type="ECO:0000256" key="4">
    <source>
        <dbReference type="SAM" id="MobiDB-lite"/>
    </source>
</evidence>
<dbReference type="GO" id="GO:0005886">
    <property type="term" value="C:plasma membrane"/>
    <property type="evidence" value="ECO:0007669"/>
    <property type="project" value="TreeGrafter"/>
</dbReference>
<proteinExistence type="predicted"/>
<dbReference type="PRINTS" id="PR00422">
    <property type="entry name" value="TRANSFERRIN"/>
</dbReference>
<dbReference type="SUPFAM" id="SSF53850">
    <property type="entry name" value="Periplasmic binding protein-like II"/>
    <property type="match status" value="2"/>
</dbReference>
<accession>A0A813P650</accession>